<evidence type="ECO:0000259" key="8">
    <source>
        <dbReference type="Pfam" id="PF00479"/>
    </source>
</evidence>
<dbReference type="PIRSF" id="PIRSF000110">
    <property type="entry name" value="G6PD"/>
    <property type="match status" value="1"/>
</dbReference>
<dbReference type="NCBIfam" id="TIGR00871">
    <property type="entry name" value="zwf"/>
    <property type="match status" value="1"/>
</dbReference>
<feature type="domain" description="Glucose-6-phosphate dehydrogenase NAD-binding" evidence="8">
    <location>
        <begin position="12"/>
        <end position="187"/>
    </location>
</feature>
<feature type="domain" description="Glucose-6-phosphate dehydrogenase C-terminal" evidence="9">
    <location>
        <begin position="189"/>
        <end position="486"/>
    </location>
</feature>
<feature type="binding site" evidence="7">
    <location>
        <position position="148"/>
    </location>
    <ligand>
        <name>NADP(+)</name>
        <dbReference type="ChEBI" id="CHEBI:58349"/>
    </ligand>
</feature>
<dbReference type="Gene3D" id="3.30.360.10">
    <property type="entry name" value="Dihydrodipicolinate Reductase, domain 2"/>
    <property type="match status" value="1"/>
</dbReference>
<feature type="binding site" evidence="7">
    <location>
        <position position="182"/>
    </location>
    <ligand>
        <name>substrate</name>
    </ligand>
</feature>
<feature type="binding site" evidence="7">
    <location>
        <begin position="92"/>
        <end position="93"/>
    </location>
    <ligand>
        <name>NADP(+)</name>
        <dbReference type="ChEBI" id="CHEBI:58349"/>
    </ligand>
</feature>
<dbReference type="PROSITE" id="PS00069">
    <property type="entry name" value="G6P_DEHYDROGENASE"/>
    <property type="match status" value="1"/>
</dbReference>
<sequence length="489" mass="56064">MMSDSTNSFELILFGAAGDLSLRKLIPSLYCLHLDQRIHPEGRIIAVARRDYERSDFLDIVKKALVKHLNKDLFNEETWTSFSKRLSYAQMDITDPSSYDTTLKHFLNRPEAAKIFYLATHSDMYGTICQHLYSHQMLTGDARVVLEKPIGMDYQSAVNVCKEVDKYCNEEQIYRIDHYLGKETVQNLLALRFANSIFEHQWNQRYIDHIQITIAETLGVEQRAGFYESAGAMRDMMQNHLLQLLCMVAMEPPAQLDAESIRDEKVKVLKALKPIVGDQINANVVRGQYQEGSQHGQPTLAYRQEPGVNPHSDTETFVAMKVEIDNWRWAGTPFYLRTGKRLPDRACEIVIQFKEVPHSVFELQNPASMANKLIFRLQPDDGIKLQLCEKRIGKGMSVKPVLLNLTAEHARKDRAPDAYERLLSDAIEGNPTLFLREDELLTAWQWIDPILSAWKQSGSRPEFYHGGIWGPAASTLLLARDGRLWQENH</sequence>
<evidence type="ECO:0000313" key="10">
    <source>
        <dbReference type="EMBL" id="MFC3152058.1"/>
    </source>
</evidence>
<dbReference type="Pfam" id="PF02781">
    <property type="entry name" value="G6PD_C"/>
    <property type="match status" value="1"/>
</dbReference>
<dbReference type="HAMAP" id="MF_00966">
    <property type="entry name" value="G6PD"/>
    <property type="match status" value="1"/>
</dbReference>
<evidence type="ECO:0000256" key="5">
    <source>
        <dbReference type="ARBA" id="ARBA00023002"/>
    </source>
</evidence>
<dbReference type="Gene3D" id="3.40.50.720">
    <property type="entry name" value="NAD(P)-binding Rossmann-like Domain"/>
    <property type="match status" value="1"/>
</dbReference>
<evidence type="ECO:0000313" key="11">
    <source>
        <dbReference type="Proteomes" id="UP001595476"/>
    </source>
</evidence>
<dbReference type="PANTHER" id="PTHR23429:SF0">
    <property type="entry name" value="GLUCOSE-6-PHOSPHATE 1-DEHYDROGENASE"/>
    <property type="match status" value="1"/>
</dbReference>
<reference evidence="11" key="1">
    <citation type="journal article" date="2019" name="Int. J. Syst. Evol. Microbiol.">
        <title>The Global Catalogue of Microorganisms (GCM) 10K type strain sequencing project: providing services to taxonomists for standard genome sequencing and annotation.</title>
        <authorList>
            <consortium name="The Broad Institute Genomics Platform"/>
            <consortium name="The Broad Institute Genome Sequencing Center for Infectious Disease"/>
            <person name="Wu L."/>
            <person name="Ma J."/>
        </authorList>
    </citation>
    <scope>NUCLEOTIDE SEQUENCE [LARGE SCALE GENOMIC DNA]</scope>
    <source>
        <strain evidence="11">KCTC 52438</strain>
    </source>
</reference>
<dbReference type="Proteomes" id="UP001595476">
    <property type="component" value="Unassembled WGS sequence"/>
</dbReference>
<comment type="catalytic activity">
    <reaction evidence="7">
        <text>D-glucose 6-phosphate + NADP(+) = 6-phospho-D-glucono-1,5-lactone + NADPH + H(+)</text>
        <dbReference type="Rhea" id="RHEA:15841"/>
        <dbReference type="ChEBI" id="CHEBI:15378"/>
        <dbReference type="ChEBI" id="CHEBI:57783"/>
        <dbReference type="ChEBI" id="CHEBI:57955"/>
        <dbReference type="ChEBI" id="CHEBI:58349"/>
        <dbReference type="ChEBI" id="CHEBI:61548"/>
        <dbReference type="EC" id="1.1.1.49"/>
    </reaction>
</comment>
<evidence type="ECO:0000259" key="9">
    <source>
        <dbReference type="Pfam" id="PF02781"/>
    </source>
</evidence>
<keyword evidence="4 7" id="KW-0521">NADP</keyword>
<comment type="pathway">
    <text evidence="1 7">Carbohydrate degradation; pentose phosphate pathway; D-ribulose 5-phosphate from D-glucose 6-phosphate (oxidative stage): step 1/3.</text>
</comment>
<dbReference type="GO" id="GO:0004345">
    <property type="term" value="F:glucose-6-phosphate dehydrogenase activity"/>
    <property type="evidence" value="ECO:0007669"/>
    <property type="project" value="UniProtKB-EC"/>
</dbReference>
<dbReference type="EC" id="1.1.1.49" evidence="7"/>
<keyword evidence="11" id="KW-1185">Reference proteome</keyword>
<organism evidence="10 11">
    <name type="scientific">Litoribrevibacter euphylliae</name>
    <dbReference type="NCBI Taxonomy" id="1834034"/>
    <lineage>
        <taxon>Bacteria</taxon>
        <taxon>Pseudomonadati</taxon>
        <taxon>Pseudomonadota</taxon>
        <taxon>Gammaproteobacteria</taxon>
        <taxon>Oceanospirillales</taxon>
        <taxon>Oceanospirillaceae</taxon>
        <taxon>Litoribrevibacter</taxon>
    </lineage>
</organism>
<dbReference type="SUPFAM" id="SSF51735">
    <property type="entry name" value="NAD(P)-binding Rossmann-fold domains"/>
    <property type="match status" value="1"/>
</dbReference>
<evidence type="ECO:0000256" key="1">
    <source>
        <dbReference type="ARBA" id="ARBA00004937"/>
    </source>
</evidence>
<evidence type="ECO:0000256" key="7">
    <source>
        <dbReference type="HAMAP-Rule" id="MF_00966"/>
    </source>
</evidence>
<accession>A0ABV7HDT8</accession>
<dbReference type="SUPFAM" id="SSF55347">
    <property type="entry name" value="Glyceraldehyde-3-phosphate dehydrogenase-like, C-terminal domain"/>
    <property type="match status" value="1"/>
</dbReference>
<protein>
    <recommendedName>
        <fullName evidence="7">Glucose-6-phosphate 1-dehydrogenase</fullName>
        <shortName evidence="7">G6PD</shortName>
        <ecNumber evidence="7">1.1.1.49</ecNumber>
    </recommendedName>
</protein>
<evidence type="ECO:0000256" key="2">
    <source>
        <dbReference type="ARBA" id="ARBA00009975"/>
    </source>
</evidence>
<dbReference type="InterPro" id="IPR036291">
    <property type="entry name" value="NAD(P)-bd_dom_sf"/>
</dbReference>
<dbReference type="PRINTS" id="PR00079">
    <property type="entry name" value="G6PDHDRGNASE"/>
</dbReference>
<evidence type="ECO:0000256" key="4">
    <source>
        <dbReference type="ARBA" id="ARBA00022857"/>
    </source>
</evidence>
<dbReference type="InterPro" id="IPR022675">
    <property type="entry name" value="G6P_DH_C"/>
</dbReference>
<dbReference type="Pfam" id="PF00479">
    <property type="entry name" value="G6PD_N"/>
    <property type="match status" value="1"/>
</dbReference>
<dbReference type="InterPro" id="IPR022674">
    <property type="entry name" value="G6P_DH_NAD-bd"/>
</dbReference>
<feature type="active site" description="Proton acceptor" evidence="7">
    <location>
        <position position="240"/>
    </location>
</feature>
<feature type="binding site" evidence="7">
    <location>
        <position position="49"/>
    </location>
    <ligand>
        <name>NADP(+)</name>
        <dbReference type="ChEBI" id="CHEBI:58349"/>
    </ligand>
</feature>
<keyword evidence="5 7" id="KW-0560">Oxidoreductase</keyword>
<feature type="binding site" evidence="7">
    <location>
        <position position="178"/>
    </location>
    <ligand>
        <name>substrate</name>
    </ligand>
</feature>
<feature type="binding site" evidence="7">
    <location>
        <position position="235"/>
    </location>
    <ligand>
        <name>substrate</name>
    </ligand>
</feature>
<comment type="similarity">
    <text evidence="2 7">Belongs to the glucose-6-phosphate dehydrogenase family.</text>
</comment>
<feature type="binding site" evidence="7">
    <location>
        <position position="216"/>
    </location>
    <ligand>
        <name>substrate</name>
    </ligand>
</feature>
<keyword evidence="3 7" id="KW-0313">Glucose metabolism</keyword>
<gene>
    <name evidence="7 10" type="primary">zwf</name>
    <name evidence="10" type="ORF">ACFOEK_13530</name>
</gene>
<dbReference type="PANTHER" id="PTHR23429">
    <property type="entry name" value="GLUCOSE-6-PHOSPHATE 1-DEHYDROGENASE G6PD"/>
    <property type="match status" value="1"/>
</dbReference>
<name>A0ABV7HDT8_9GAMM</name>
<comment type="function">
    <text evidence="7">Catalyzes the oxidation of glucose 6-phosphate to 6-phosphogluconolactone.</text>
</comment>
<feature type="binding site" evidence="7">
    <location>
        <position position="340"/>
    </location>
    <ligand>
        <name>substrate</name>
    </ligand>
</feature>
<dbReference type="InterPro" id="IPR001282">
    <property type="entry name" value="G6P_DH"/>
</dbReference>
<keyword evidence="6 7" id="KW-0119">Carbohydrate metabolism</keyword>
<comment type="caution">
    <text evidence="7">Lacks conserved residue(s) required for the propagation of feature annotation.</text>
</comment>
<comment type="caution">
    <text evidence="10">The sequence shown here is derived from an EMBL/GenBank/DDBJ whole genome shotgun (WGS) entry which is preliminary data.</text>
</comment>
<evidence type="ECO:0000256" key="3">
    <source>
        <dbReference type="ARBA" id="ARBA00022526"/>
    </source>
</evidence>
<dbReference type="EMBL" id="JBHRSZ010000005">
    <property type="protein sequence ID" value="MFC3152058.1"/>
    <property type="molecule type" value="Genomic_DNA"/>
</dbReference>
<evidence type="ECO:0000256" key="6">
    <source>
        <dbReference type="ARBA" id="ARBA00023277"/>
    </source>
</evidence>
<dbReference type="InterPro" id="IPR019796">
    <property type="entry name" value="G6P_DH_AS"/>
</dbReference>
<proteinExistence type="inferred from homology"/>